<dbReference type="CDD" id="cd00383">
    <property type="entry name" value="trans_reg_C"/>
    <property type="match status" value="1"/>
</dbReference>
<gene>
    <name evidence="5" type="ORF">ACFFUV_05790</name>
</gene>
<keyword evidence="3" id="KW-0472">Membrane</keyword>
<evidence type="ECO:0000313" key="5">
    <source>
        <dbReference type="EMBL" id="MFB9134483.1"/>
    </source>
</evidence>
<dbReference type="Gene3D" id="1.10.10.10">
    <property type="entry name" value="Winged helix-like DNA-binding domain superfamily/Winged helix DNA-binding domain"/>
    <property type="match status" value="1"/>
</dbReference>
<organism evidence="5 6">
    <name type="scientific">Vibrio olivae</name>
    <dbReference type="NCBI Taxonomy" id="1243002"/>
    <lineage>
        <taxon>Bacteria</taxon>
        <taxon>Pseudomonadati</taxon>
        <taxon>Pseudomonadota</taxon>
        <taxon>Gammaproteobacteria</taxon>
        <taxon>Vibrionales</taxon>
        <taxon>Vibrionaceae</taxon>
        <taxon>Vibrio</taxon>
    </lineage>
</organism>
<dbReference type="Pfam" id="PF00486">
    <property type="entry name" value="Trans_reg_C"/>
    <property type="match status" value="1"/>
</dbReference>
<comment type="caution">
    <text evidence="5">The sequence shown here is derived from an EMBL/GenBank/DDBJ whole genome shotgun (WGS) entry which is preliminary data.</text>
</comment>
<dbReference type="PROSITE" id="PS51755">
    <property type="entry name" value="OMPR_PHOB"/>
    <property type="match status" value="1"/>
</dbReference>
<reference evidence="5 6" key="1">
    <citation type="submission" date="2024-09" db="EMBL/GenBank/DDBJ databases">
        <authorList>
            <person name="Sun Q."/>
            <person name="Mori K."/>
        </authorList>
    </citation>
    <scope>NUCLEOTIDE SEQUENCE [LARGE SCALE GENOMIC DNA]</scope>
    <source>
        <strain evidence="5 6">CECT 8064</strain>
    </source>
</reference>
<evidence type="ECO:0000256" key="3">
    <source>
        <dbReference type="SAM" id="Phobius"/>
    </source>
</evidence>
<dbReference type="SUPFAM" id="SSF46894">
    <property type="entry name" value="C-terminal effector domain of the bipartite response regulators"/>
    <property type="match status" value="1"/>
</dbReference>
<dbReference type="InterPro" id="IPR001867">
    <property type="entry name" value="OmpR/PhoB-type_DNA-bd"/>
</dbReference>
<feature type="transmembrane region" description="Helical" evidence="3">
    <location>
        <begin position="166"/>
        <end position="186"/>
    </location>
</feature>
<dbReference type="SMART" id="SM00862">
    <property type="entry name" value="Trans_reg_C"/>
    <property type="match status" value="1"/>
</dbReference>
<evidence type="ECO:0000259" key="4">
    <source>
        <dbReference type="PROSITE" id="PS51755"/>
    </source>
</evidence>
<evidence type="ECO:0000256" key="2">
    <source>
        <dbReference type="PROSITE-ProRule" id="PRU01091"/>
    </source>
</evidence>
<evidence type="ECO:0000313" key="6">
    <source>
        <dbReference type="Proteomes" id="UP001589645"/>
    </source>
</evidence>
<sequence>MVKNTVAIDSTFYFNFYERSLKFSEDEIYVLGENEARILHLLIDHPYKEITRKEIYQEVWKNRGIDVDDSSITQAISTLRKSLGDSAKSPRYIMTVPKTGYKFIATVEFLDNANDGRTENNSEVLESNNFDIIREEYIRSESIDSSLPKEDKYISMVRKMKNKVIISWYELTVFCFLIILTVLLIYDFNDPQGTLFQLYNKLGLL</sequence>
<dbReference type="Proteomes" id="UP001589645">
    <property type="component" value="Unassembled WGS sequence"/>
</dbReference>
<dbReference type="InterPro" id="IPR036388">
    <property type="entry name" value="WH-like_DNA-bd_sf"/>
</dbReference>
<proteinExistence type="predicted"/>
<name>A0ABV5HJV5_9VIBR</name>
<evidence type="ECO:0000256" key="1">
    <source>
        <dbReference type="ARBA" id="ARBA00023125"/>
    </source>
</evidence>
<keyword evidence="6" id="KW-1185">Reference proteome</keyword>
<accession>A0ABV5HJV5</accession>
<protein>
    <submittedName>
        <fullName evidence="5">Transcriptional regulator</fullName>
    </submittedName>
</protein>
<dbReference type="EMBL" id="JBHMEP010000001">
    <property type="protein sequence ID" value="MFB9134483.1"/>
    <property type="molecule type" value="Genomic_DNA"/>
</dbReference>
<keyword evidence="3" id="KW-0812">Transmembrane</keyword>
<dbReference type="InterPro" id="IPR016032">
    <property type="entry name" value="Sig_transdc_resp-reg_C-effctor"/>
</dbReference>
<keyword evidence="3" id="KW-1133">Transmembrane helix</keyword>
<dbReference type="RefSeq" id="WP_390190404.1">
    <property type="nucleotide sequence ID" value="NZ_JBHMEP010000001.1"/>
</dbReference>
<feature type="domain" description="OmpR/PhoB-type" evidence="4">
    <location>
        <begin position="3"/>
        <end position="105"/>
    </location>
</feature>
<feature type="DNA-binding region" description="OmpR/PhoB-type" evidence="2">
    <location>
        <begin position="3"/>
        <end position="105"/>
    </location>
</feature>
<keyword evidence="1 2" id="KW-0238">DNA-binding</keyword>